<name>A0A0B4GWT6_METGA</name>
<dbReference type="AlphaFoldDB" id="A0A0B4GWT6"/>
<evidence type="ECO:0000313" key="3">
    <source>
        <dbReference type="Proteomes" id="UP000031192"/>
    </source>
</evidence>
<reference evidence="2 3" key="1">
    <citation type="journal article" date="2014" name="Proc. Natl. Acad. Sci. U.S.A.">
        <title>Trajectory and genomic determinants of fungal-pathogen speciation and host adaptation.</title>
        <authorList>
            <person name="Hu X."/>
            <person name="Xiao G."/>
            <person name="Zheng P."/>
            <person name="Shang Y."/>
            <person name="Su Y."/>
            <person name="Zhang X."/>
            <person name="Liu X."/>
            <person name="Zhan S."/>
            <person name="St Leger R.J."/>
            <person name="Wang C."/>
        </authorList>
    </citation>
    <scope>NUCLEOTIDE SEQUENCE [LARGE SCALE GENOMIC DNA]</scope>
    <source>
        <strain evidence="2 3">ARSEF 977</strain>
    </source>
</reference>
<protein>
    <submittedName>
        <fullName evidence="2">Uncharacterized protein</fullName>
    </submittedName>
</protein>
<comment type="caution">
    <text evidence="2">The sequence shown here is derived from an EMBL/GenBank/DDBJ whole genome shotgun (WGS) entry which is preliminary data.</text>
</comment>
<gene>
    <name evidence="2" type="ORF">MGU_10698</name>
</gene>
<dbReference type="Proteomes" id="UP000031192">
    <property type="component" value="Unassembled WGS sequence"/>
</dbReference>
<feature type="region of interest" description="Disordered" evidence="1">
    <location>
        <begin position="21"/>
        <end position="47"/>
    </location>
</feature>
<evidence type="ECO:0000313" key="2">
    <source>
        <dbReference type="EMBL" id="KID81971.1"/>
    </source>
</evidence>
<accession>A0A0B4GWT6</accession>
<evidence type="ECO:0000256" key="1">
    <source>
        <dbReference type="SAM" id="MobiDB-lite"/>
    </source>
</evidence>
<dbReference type="HOGENOM" id="CLU_888727_0_0_1"/>
<dbReference type="EMBL" id="AZNH01000109">
    <property type="protein sequence ID" value="KID81971.1"/>
    <property type="molecule type" value="Genomic_DNA"/>
</dbReference>
<feature type="compositionally biased region" description="Low complexity" evidence="1">
    <location>
        <begin position="84"/>
        <end position="124"/>
    </location>
</feature>
<organism evidence="2 3">
    <name type="scientific">Metarhizium guizhouense (strain ARSEF 977)</name>
    <dbReference type="NCBI Taxonomy" id="1276136"/>
    <lineage>
        <taxon>Eukaryota</taxon>
        <taxon>Fungi</taxon>
        <taxon>Dikarya</taxon>
        <taxon>Ascomycota</taxon>
        <taxon>Pezizomycotina</taxon>
        <taxon>Sordariomycetes</taxon>
        <taxon>Hypocreomycetidae</taxon>
        <taxon>Hypocreales</taxon>
        <taxon>Clavicipitaceae</taxon>
        <taxon>Metarhizium</taxon>
    </lineage>
</organism>
<proteinExistence type="predicted"/>
<keyword evidence="3" id="KW-1185">Reference proteome</keyword>
<feature type="region of interest" description="Disordered" evidence="1">
    <location>
        <begin position="81"/>
        <end position="180"/>
    </location>
</feature>
<sequence length="313" mass="34738">MLKASQNLSSIEYTDSSQFNLHMAPTTGQGDDFLPPNTRTMDAEMAPFPDSFESNFLGSLSGPHLSTRGNQITFAVDTVIPEEGTNNNTNGTNSTSSTNGTTIDTSDTNSSTGGSPSNTKSNNNIPISSRHQQQRPKRQGKGSSPRLHIPSLREIRALNSPSAVISSSPPPFSSAKSEDDSRRITNEFATFCATMFVMHAEMAGVTSVVGEYLNSIRKSRAAEVDSNCATVLETLECRVRELQEMAETRPRDAWVTLLETLKTGHFDQHLFTMMRSFEMEAEERVRKTRLFFQESYDVSLRLSEQMRDEQTKE</sequence>